<evidence type="ECO:0000313" key="1">
    <source>
        <dbReference type="EMBL" id="MCD7449306.1"/>
    </source>
</evidence>
<reference evidence="1 2" key="1">
    <citation type="journal article" date="2021" name="BMC Genomics">
        <title>Datura genome reveals duplications of psychoactive alkaloid biosynthetic genes and high mutation rate following tissue culture.</title>
        <authorList>
            <person name="Rajewski A."/>
            <person name="Carter-House D."/>
            <person name="Stajich J."/>
            <person name="Litt A."/>
        </authorList>
    </citation>
    <scope>NUCLEOTIDE SEQUENCE [LARGE SCALE GENOMIC DNA]</scope>
    <source>
        <strain evidence="1">AR-01</strain>
    </source>
</reference>
<comment type="caution">
    <text evidence="1">The sequence shown here is derived from an EMBL/GenBank/DDBJ whole genome shotgun (WGS) entry which is preliminary data.</text>
</comment>
<dbReference type="Proteomes" id="UP000823775">
    <property type="component" value="Unassembled WGS sequence"/>
</dbReference>
<proteinExistence type="predicted"/>
<evidence type="ECO:0000313" key="2">
    <source>
        <dbReference type="Proteomes" id="UP000823775"/>
    </source>
</evidence>
<protein>
    <submittedName>
        <fullName evidence="1">Uncharacterized protein</fullName>
    </submittedName>
</protein>
<dbReference type="EMBL" id="JACEIK010000090">
    <property type="protein sequence ID" value="MCD7449306.1"/>
    <property type="molecule type" value="Genomic_DNA"/>
</dbReference>
<gene>
    <name evidence="1" type="ORF">HAX54_051048</name>
</gene>
<name>A0ABS8RST3_DATST</name>
<accession>A0ABS8RST3</accession>
<keyword evidence="2" id="KW-1185">Reference proteome</keyword>
<sequence length="101" mass="11953">MFDLTKLYVFDGGENAGGMVGQNKWKDLHVNFLEAMITNMEDRRHWNWFPTEESRFHVVAYCQQCVVNCLFSDGQHAVSECFLDDIGQERPKWEYQAWELD</sequence>
<organism evidence="1 2">
    <name type="scientific">Datura stramonium</name>
    <name type="common">Jimsonweed</name>
    <name type="synonym">Common thornapple</name>
    <dbReference type="NCBI Taxonomy" id="4076"/>
    <lineage>
        <taxon>Eukaryota</taxon>
        <taxon>Viridiplantae</taxon>
        <taxon>Streptophyta</taxon>
        <taxon>Embryophyta</taxon>
        <taxon>Tracheophyta</taxon>
        <taxon>Spermatophyta</taxon>
        <taxon>Magnoliopsida</taxon>
        <taxon>eudicotyledons</taxon>
        <taxon>Gunneridae</taxon>
        <taxon>Pentapetalae</taxon>
        <taxon>asterids</taxon>
        <taxon>lamiids</taxon>
        <taxon>Solanales</taxon>
        <taxon>Solanaceae</taxon>
        <taxon>Solanoideae</taxon>
        <taxon>Datureae</taxon>
        <taxon>Datura</taxon>
    </lineage>
</organism>